<dbReference type="RefSeq" id="WP_092346334.1">
    <property type="nucleotide sequence ID" value="NZ_FNQN01000004.1"/>
</dbReference>
<keyword evidence="7 9" id="KW-0472">Membrane</keyword>
<evidence type="ECO:0000256" key="8">
    <source>
        <dbReference type="ARBA" id="ARBA00023306"/>
    </source>
</evidence>
<evidence type="ECO:0000313" key="11">
    <source>
        <dbReference type="EMBL" id="SEA22706.1"/>
    </source>
</evidence>
<protein>
    <recommendedName>
        <fullName evidence="9">Cell division protein FtsQ</fullName>
    </recommendedName>
</protein>
<dbReference type="GO" id="GO:0032153">
    <property type="term" value="C:cell division site"/>
    <property type="evidence" value="ECO:0007669"/>
    <property type="project" value="UniProtKB-UniRule"/>
</dbReference>
<dbReference type="InterPro" id="IPR045335">
    <property type="entry name" value="FtsQ_C_sf"/>
</dbReference>
<keyword evidence="2 9" id="KW-1003">Cell membrane</keyword>
<dbReference type="AlphaFoldDB" id="A0A1H3ZG09"/>
<dbReference type="GO" id="GO:0090529">
    <property type="term" value="P:cell septum assembly"/>
    <property type="evidence" value="ECO:0007669"/>
    <property type="project" value="InterPro"/>
</dbReference>
<dbReference type="InterPro" id="IPR005548">
    <property type="entry name" value="Cell_div_FtsQ/DivIB_C"/>
</dbReference>
<evidence type="ECO:0000256" key="3">
    <source>
        <dbReference type="ARBA" id="ARBA00022519"/>
    </source>
</evidence>
<dbReference type="InterPro" id="IPR034746">
    <property type="entry name" value="POTRA"/>
</dbReference>
<dbReference type="GO" id="GO:0005886">
    <property type="term" value="C:plasma membrane"/>
    <property type="evidence" value="ECO:0007669"/>
    <property type="project" value="UniProtKB-SubCell"/>
</dbReference>
<evidence type="ECO:0000256" key="2">
    <source>
        <dbReference type="ARBA" id="ARBA00022475"/>
    </source>
</evidence>
<dbReference type="Gene3D" id="3.10.20.310">
    <property type="entry name" value="membrane protein fhac"/>
    <property type="match status" value="1"/>
</dbReference>
<dbReference type="OrthoDB" id="5510599at2"/>
<feature type="domain" description="POTRA" evidence="10">
    <location>
        <begin position="65"/>
        <end position="133"/>
    </location>
</feature>
<dbReference type="GO" id="GO:0043093">
    <property type="term" value="P:FtsZ-dependent cytokinesis"/>
    <property type="evidence" value="ECO:0007669"/>
    <property type="project" value="UniProtKB-UniRule"/>
</dbReference>
<feature type="transmembrane region" description="Helical" evidence="9">
    <location>
        <begin position="38"/>
        <end position="60"/>
    </location>
</feature>
<keyword evidence="5 9" id="KW-0812">Transmembrane</keyword>
<dbReference type="Gene3D" id="3.40.50.11690">
    <property type="entry name" value="Cell division protein FtsQ/DivIB"/>
    <property type="match status" value="1"/>
</dbReference>
<dbReference type="PANTHER" id="PTHR35851">
    <property type="entry name" value="CELL DIVISION PROTEIN FTSQ"/>
    <property type="match status" value="1"/>
</dbReference>
<keyword evidence="12" id="KW-1185">Reference proteome</keyword>
<name>A0A1H3ZG09_9BACT</name>
<evidence type="ECO:0000256" key="1">
    <source>
        <dbReference type="ARBA" id="ARBA00004370"/>
    </source>
</evidence>
<dbReference type="InterPro" id="IPR026579">
    <property type="entry name" value="FtsQ"/>
</dbReference>
<keyword evidence="6 9" id="KW-1133">Transmembrane helix</keyword>
<dbReference type="PROSITE" id="PS51779">
    <property type="entry name" value="POTRA"/>
    <property type="match status" value="1"/>
</dbReference>
<comment type="subcellular location">
    <subcellularLocation>
        <location evidence="9">Cell membrane</location>
        <topology evidence="9">Single-pass type II membrane protein</topology>
    </subcellularLocation>
    <subcellularLocation>
        <location evidence="1">Membrane</location>
    </subcellularLocation>
    <text evidence="9">Localizes to the division septum.</text>
</comment>
<evidence type="ECO:0000256" key="6">
    <source>
        <dbReference type="ARBA" id="ARBA00022989"/>
    </source>
</evidence>
<dbReference type="InterPro" id="IPR013685">
    <property type="entry name" value="POTRA_FtsQ_type"/>
</dbReference>
<evidence type="ECO:0000313" key="12">
    <source>
        <dbReference type="Proteomes" id="UP000199409"/>
    </source>
</evidence>
<dbReference type="Proteomes" id="UP000199409">
    <property type="component" value="Unassembled WGS sequence"/>
</dbReference>
<keyword evidence="8 9" id="KW-0131">Cell cycle</keyword>
<comment type="similarity">
    <text evidence="9">Belongs to the FtsQ/DivIB family. FtsQ subfamily.</text>
</comment>
<dbReference type="EMBL" id="FNQN01000004">
    <property type="protein sequence ID" value="SEA22706.1"/>
    <property type="molecule type" value="Genomic_DNA"/>
</dbReference>
<sequence>MRDLKKNQKQSRKVRQNKLNKQAKPLNWRKLLRRTLRVGTTVFSAVLIIVGGFFVTQLLLTSDLFRIDQIRVQGNQRLSEEQIEALSDIEMGVNTFHLDLQLIGQKIEENPWVKEVQVQRIFPRQVVITLQEREPVAIVNLGYLYYLDSQGEIFKVLGAGDNLDFPIVTGFNQEKAQQHDAEYAQYLRQIVALLDDLKNRQLFSIDQVSEIHHEAGGQLSIYTLAGGVEVKLGYTGHSKKLDRLEKIYAQLQPKLQVLDYIDLNVNEKVIVRIERLKKNGQS</sequence>
<dbReference type="PANTHER" id="PTHR35851:SF1">
    <property type="entry name" value="CELL DIVISION PROTEIN FTSQ"/>
    <property type="match status" value="1"/>
</dbReference>
<evidence type="ECO:0000256" key="7">
    <source>
        <dbReference type="ARBA" id="ARBA00023136"/>
    </source>
</evidence>
<organism evidence="11 12">
    <name type="scientific">Desulfuromusa kysingii</name>
    <dbReference type="NCBI Taxonomy" id="37625"/>
    <lineage>
        <taxon>Bacteria</taxon>
        <taxon>Pseudomonadati</taxon>
        <taxon>Thermodesulfobacteriota</taxon>
        <taxon>Desulfuromonadia</taxon>
        <taxon>Desulfuromonadales</taxon>
        <taxon>Geopsychrobacteraceae</taxon>
        <taxon>Desulfuromusa</taxon>
    </lineage>
</organism>
<gene>
    <name evidence="9" type="primary">ftsQ</name>
    <name evidence="11" type="ORF">SAMN05660420_01515</name>
</gene>
<dbReference type="HAMAP" id="MF_00911">
    <property type="entry name" value="FtsQ_subfam"/>
    <property type="match status" value="1"/>
</dbReference>
<proteinExistence type="inferred from homology"/>
<dbReference type="Pfam" id="PF03799">
    <property type="entry name" value="FtsQ_DivIB_C"/>
    <property type="match status" value="1"/>
</dbReference>
<keyword evidence="4 9" id="KW-0132">Cell division</keyword>
<keyword evidence="3" id="KW-0997">Cell inner membrane</keyword>
<evidence type="ECO:0000256" key="4">
    <source>
        <dbReference type="ARBA" id="ARBA00022618"/>
    </source>
</evidence>
<dbReference type="Pfam" id="PF08478">
    <property type="entry name" value="POTRA_1"/>
    <property type="match status" value="1"/>
</dbReference>
<evidence type="ECO:0000256" key="5">
    <source>
        <dbReference type="ARBA" id="ARBA00022692"/>
    </source>
</evidence>
<dbReference type="STRING" id="37625.SAMN05660420_01515"/>
<comment type="function">
    <text evidence="9">Essential cell division protein.</text>
</comment>
<accession>A0A1H3ZG09</accession>
<evidence type="ECO:0000256" key="9">
    <source>
        <dbReference type="HAMAP-Rule" id="MF_00911"/>
    </source>
</evidence>
<evidence type="ECO:0000259" key="10">
    <source>
        <dbReference type="PROSITE" id="PS51779"/>
    </source>
</evidence>
<reference evidence="11 12" key="1">
    <citation type="submission" date="2016-10" db="EMBL/GenBank/DDBJ databases">
        <authorList>
            <person name="de Groot N.N."/>
        </authorList>
    </citation>
    <scope>NUCLEOTIDE SEQUENCE [LARGE SCALE GENOMIC DNA]</scope>
    <source>
        <strain evidence="11 12">DSM 7343</strain>
    </source>
</reference>